<dbReference type="Gene3D" id="3.40.800.10">
    <property type="entry name" value="Ureohydrolase domain"/>
    <property type="match status" value="1"/>
</dbReference>
<protein>
    <submittedName>
        <fullName evidence="5">Arginase family protein</fullName>
    </submittedName>
</protein>
<dbReference type="Proteomes" id="UP001589894">
    <property type="component" value="Unassembled WGS sequence"/>
</dbReference>
<evidence type="ECO:0000313" key="5">
    <source>
        <dbReference type="EMBL" id="MFC0566782.1"/>
    </source>
</evidence>
<dbReference type="InterPro" id="IPR023696">
    <property type="entry name" value="Ureohydrolase_dom_sf"/>
</dbReference>
<dbReference type="InterPro" id="IPR006035">
    <property type="entry name" value="Ureohydrolase"/>
</dbReference>
<dbReference type="Pfam" id="PF00491">
    <property type="entry name" value="Arginase"/>
    <property type="match status" value="1"/>
</dbReference>
<gene>
    <name evidence="5" type="ORF">ACFFHU_21910</name>
</gene>
<dbReference type="PROSITE" id="PS51409">
    <property type="entry name" value="ARGINASE_2"/>
    <property type="match status" value="1"/>
</dbReference>
<keyword evidence="6" id="KW-1185">Reference proteome</keyword>
<evidence type="ECO:0000256" key="1">
    <source>
        <dbReference type="ARBA" id="ARBA00022723"/>
    </source>
</evidence>
<evidence type="ECO:0000313" key="6">
    <source>
        <dbReference type="Proteomes" id="UP001589894"/>
    </source>
</evidence>
<dbReference type="PANTHER" id="PTHR43782">
    <property type="entry name" value="ARGINASE"/>
    <property type="match status" value="1"/>
</dbReference>
<proteinExistence type="inferred from homology"/>
<organism evidence="5 6">
    <name type="scientific">Plantactinospora siamensis</name>
    <dbReference type="NCBI Taxonomy" id="555372"/>
    <lineage>
        <taxon>Bacteria</taxon>
        <taxon>Bacillati</taxon>
        <taxon>Actinomycetota</taxon>
        <taxon>Actinomycetes</taxon>
        <taxon>Micromonosporales</taxon>
        <taxon>Micromonosporaceae</taxon>
        <taxon>Plantactinospora</taxon>
    </lineage>
</organism>
<name>A0ABV6P2T3_9ACTN</name>
<dbReference type="SUPFAM" id="SSF52768">
    <property type="entry name" value="Arginase/deacetylase"/>
    <property type="match status" value="1"/>
</dbReference>
<keyword evidence="3" id="KW-0464">Manganese</keyword>
<dbReference type="RefSeq" id="WP_377341732.1">
    <property type="nucleotide sequence ID" value="NZ_JBHLUE010000017.1"/>
</dbReference>
<reference evidence="5 6" key="1">
    <citation type="submission" date="2024-09" db="EMBL/GenBank/DDBJ databases">
        <authorList>
            <person name="Sun Q."/>
            <person name="Mori K."/>
        </authorList>
    </citation>
    <scope>NUCLEOTIDE SEQUENCE [LARGE SCALE GENOMIC DNA]</scope>
    <source>
        <strain evidence="5 6">TBRC 2205</strain>
    </source>
</reference>
<accession>A0ABV6P2T3</accession>
<evidence type="ECO:0000256" key="3">
    <source>
        <dbReference type="ARBA" id="ARBA00023211"/>
    </source>
</evidence>
<keyword evidence="2" id="KW-0378">Hydrolase</keyword>
<comment type="similarity">
    <text evidence="4">Belongs to the arginase family.</text>
</comment>
<evidence type="ECO:0000256" key="2">
    <source>
        <dbReference type="ARBA" id="ARBA00022801"/>
    </source>
</evidence>
<comment type="caution">
    <text evidence="5">The sequence shown here is derived from an EMBL/GenBank/DDBJ whole genome shotgun (WGS) entry which is preliminary data.</text>
</comment>
<sequence length="303" mass="30851">MFVQVELIGVPFDGMGRAGGQANAPAALRAAGLVDAVGSRLGGLVEVDVPEPSPRRLGGEGLLNEDALIATVAGINREVAAALVDGTFPLVYGGDCSALLGVVPALLTVAGAAGLLFLDGHEDATALELSTSGEAANMEIAILLGLTGPESLPPPLRSACGILPAARLAVLGPRDAAYRDPIGVPSIRDRVWFSPVDEVAADAAGRVALAVDHLSATTPAWWLHVDLDVLSRAAFRSCGAPGEPALPGGLNWPQLTEAVTAAARHPGCRGWSLGVYNPDLDRAAIDARAIVDLVAEVVDAVPG</sequence>
<evidence type="ECO:0000256" key="4">
    <source>
        <dbReference type="PROSITE-ProRule" id="PRU00742"/>
    </source>
</evidence>
<keyword evidence="1" id="KW-0479">Metal-binding</keyword>
<dbReference type="EMBL" id="JBHLUE010000017">
    <property type="protein sequence ID" value="MFC0566782.1"/>
    <property type="molecule type" value="Genomic_DNA"/>
</dbReference>
<dbReference type="PANTHER" id="PTHR43782:SF3">
    <property type="entry name" value="ARGINASE"/>
    <property type="match status" value="1"/>
</dbReference>